<dbReference type="EMBL" id="JANHOG010001178">
    <property type="protein sequence ID" value="KAJ3542023.1"/>
    <property type="molecule type" value="Genomic_DNA"/>
</dbReference>
<name>A0ACC1SL40_9APHY</name>
<organism evidence="1 2">
    <name type="scientific">Phlebia brevispora</name>
    <dbReference type="NCBI Taxonomy" id="194682"/>
    <lineage>
        <taxon>Eukaryota</taxon>
        <taxon>Fungi</taxon>
        <taxon>Dikarya</taxon>
        <taxon>Basidiomycota</taxon>
        <taxon>Agaricomycotina</taxon>
        <taxon>Agaricomycetes</taxon>
        <taxon>Polyporales</taxon>
        <taxon>Meruliaceae</taxon>
        <taxon>Phlebia</taxon>
    </lineage>
</organism>
<evidence type="ECO:0000313" key="2">
    <source>
        <dbReference type="Proteomes" id="UP001148662"/>
    </source>
</evidence>
<reference evidence="1" key="1">
    <citation type="submission" date="2022-07" db="EMBL/GenBank/DDBJ databases">
        <title>Genome Sequence of Phlebia brevispora.</title>
        <authorList>
            <person name="Buettner E."/>
        </authorList>
    </citation>
    <scope>NUCLEOTIDE SEQUENCE</scope>
    <source>
        <strain evidence="1">MPL23</strain>
    </source>
</reference>
<comment type="caution">
    <text evidence="1">The sequence shown here is derived from an EMBL/GenBank/DDBJ whole genome shotgun (WGS) entry which is preliminary data.</text>
</comment>
<sequence length="164" mass="18679">MSQNIRQAEGILRFIPKEGQVILPKAGERNILITSALPYCNNVPHLGEQIYPSPIRPVVDLEYDVGNIIGSTLSADVFARYNRTRNRRTLYICGTDEYGTATETQALKEGITPKQLCDKYNALHVETYKWFQLSFDYFGRTSTPAHSEYAPSLFFSRPRSNDRP</sequence>
<proteinExistence type="predicted"/>
<evidence type="ECO:0000313" key="1">
    <source>
        <dbReference type="EMBL" id="KAJ3542023.1"/>
    </source>
</evidence>
<gene>
    <name evidence="1" type="ORF">NM688_g6017</name>
</gene>
<accession>A0ACC1SL40</accession>
<dbReference type="Proteomes" id="UP001148662">
    <property type="component" value="Unassembled WGS sequence"/>
</dbReference>
<protein>
    <submittedName>
        <fullName evidence="1">Uncharacterized protein</fullName>
    </submittedName>
</protein>
<keyword evidence="2" id="KW-1185">Reference proteome</keyword>